<dbReference type="KEGG" id="psl:Psta_3003"/>
<dbReference type="STRING" id="530564.Psta_3003"/>
<dbReference type="HOGENOM" id="CLU_043966_4_1_0"/>
<dbReference type="SUPFAM" id="SSF53597">
    <property type="entry name" value="Dihydrofolate reductase-like"/>
    <property type="match status" value="1"/>
</dbReference>
<accession>D2R9B8</accession>
<organism evidence="2 3">
    <name type="scientific">Pirellula staleyi (strain ATCC 27377 / DSM 6068 / ICPB 4128)</name>
    <name type="common">Pirella staleyi</name>
    <dbReference type="NCBI Taxonomy" id="530564"/>
    <lineage>
        <taxon>Bacteria</taxon>
        <taxon>Pseudomonadati</taxon>
        <taxon>Planctomycetota</taxon>
        <taxon>Planctomycetia</taxon>
        <taxon>Pirellulales</taxon>
        <taxon>Pirellulaceae</taxon>
        <taxon>Pirellula</taxon>
    </lineage>
</organism>
<dbReference type="Gene3D" id="3.40.430.10">
    <property type="entry name" value="Dihydrofolate Reductase, subunit A"/>
    <property type="match status" value="1"/>
</dbReference>
<evidence type="ECO:0000259" key="1">
    <source>
        <dbReference type="Pfam" id="PF01872"/>
    </source>
</evidence>
<name>D2R9B8_PIRSD</name>
<feature type="domain" description="Bacterial bifunctional deaminase-reductase C-terminal" evidence="1">
    <location>
        <begin position="109"/>
        <end position="171"/>
    </location>
</feature>
<dbReference type="InterPro" id="IPR002734">
    <property type="entry name" value="RibDG_C"/>
</dbReference>
<dbReference type="InterPro" id="IPR024072">
    <property type="entry name" value="DHFR-like_dom_sf"/>
</dbReference>
<proteinExistence type="predicted"/>
<keyword evidence="3" id="KW-1185">Reference proteome</keyword>
<dbReference type="PANTHER" id="PTHR38011:SF11">
    <property type="entry name" value="2,5-DIAMINO-6-RIBOSYLAMINO-4(3H)-PYRIMIDINONE 5'-PHOSPHATE REDUCTASE"/>
    <property type="match status" value="1"/>
</dbReference>
<dbReference type="Proteomes" id="UP000001887">
    <property type="component" value="Chromosome"/>
</dbReference>
<dbReference type="OrthoDB" id="195113at2"/>
<sequence length="189" mass="20838">MKTQYYTASTLNGFLATTDHSLDWLMQFTVAGTSYDDFIRDVGALAMGSHTYEWVLHELGFTSDKPQQKWHYEQPTFVFTSRPLAAPPGVNVRFVSGDVRAVHDAMIEVAGTKNRWIVGGGELAGQFHDAGLLDELIIQITAVTLASGMPLLPRNIITPPLKLTSVQQYGDAFAELRYEVHKPAQAPAS</sequence>
<dbReference type="EMBL" id="CP001848">
    <property type="protein sequence ID" value="ADB17668.1"/>
    <property type="molecule type" value="Genomic_DNA"/>
</dbReference>
<dbReference type="GO" id="GO:0009231">
    <property type="term" value="P:riboflavin biosynthetic process"/>
    <property type="evidence" value="ECO:0007669"/>
    <property type="project" value="InterPro"/>
</dbReference>
<dbReference type="Pfam" id="PF01872">
    <property type="entry name" value="RibD_C"/>
    <property type="match status" value="1"/>
</dbReference>
<gene>
    <name evidence="2" type="ordered locus">Psta_3003</name>
</gene>
<protein>
    <submittedName>
        <fullName evidence="2">Bifunctional deaminase-reductase domain protein</fullName>
    </submittedName>
</protein>
<dbReference type="PANTHER" id="PTHR38011">
    <property type="entry name" value="DIHYDROFOLATE REDUCTASE FAMILY PROTEIN (AFU_ORTHOLOGUE AFUA_8G06820)"/>
    <property type="match status" value="1"/>
</dbReference>
<dbReference type="InterPro" id="IPR050765">
    <property type="entry name" value="Riboflavin_Biosynth_HTPR"/>
</dbReference>
<dbReference type="AlphaFoldDB" id="D2R9B8"/>
<dbReference type="eggNOG" id="COG0262">
    <property type="taxonomic scope" value="Bacteria"/>
</dbReference>
<evidence type="ECO:0000313" key="2">
    <source>
        <dbReference type="EMBL" id="ADB17668.1"/>
    </source>
</evidence>
<evidence type="ECO:0000313" key="3">
    <source>
        <dbReference type="Proteomes" id="UP000001887"/>
    </source>
</evidence>
<dbReference type="GO" id="GO:0008703">
    <property type="term" value="F:5-amino-6-(5-phosphoribosylamino)uracil reductase activity"/>
    <property type="evidence" value="ECO:0007669"/>
    <property type="project" value="InterPro"/>
</dbReference>
<reference evidence="2 3" key="1">
    <citation type="journal article" date="2009" name="Stand. Genomic Sci.">
        <title>Complete genome sequence of Pirellula staleyi type strain (ATCC 27377).</title>
        <authorList>
            <person name="Clum A."/>
            <person name="Tindall B.J."/>
            <person name="Sikorski J."/>
            <person name="Ivanova N."/>
            <person name="Mavrommatis K."/>
            <person name="Lucas S."/>
            <person name="Glavina del Rio T."/>
            <person name="Nolan M."/>
            <person name="Chen F."/>
            <person name="Tice H."/>
            <person name="Pitluck S."/>
            <person name="Cheng J.F."/>
            <person name="Chertkov O."/>
            <person name="Brettin T."/>
            <person name="Han C."/>
            <person name="Detter J.C."/>
            <person name="Kuske C."/>
            <person name="Bruce D."/>
            <person name="Goodwin L."/>
            <person name="Ovchinikova G."/>
            <person name="Pati A."/>
            <person name="Mikhailova N."/>
            <person name="Chen A."/>
            <person name="Palaniappan K."/>
            <person name="Land M."/>
            <person name="Hauser L."/>
            <person name="Chang Y.J."/>
            <person name="Jeffries C.D."/>
            <person name="Chain P."/>
            <person name="Rohde M."/>
            <person name="Goker M."/>
            <person name="Bristow J."/>
            <person name="Eisen J.A."/>
            <person name="Markowitz V."/>
            <person name="Hugenholtz P."/>
            <person name="Kyrpides N.C."/>
            <person name="Klenk H.P."/>
            <person name="Lapidus A."/>
        </authorList>
    </citation>
    <scope>NUCLEOTIDE SEQUENCE [LARGE SCALE GENOMIC DNA]</scope>
    <source>
        <strain evidence="3">ATCC 27377 / DSM 6068 / ICPB 4128</strain>
    </source>
</reference>